<dbReference type="Proteomes" id="UP000635477">
    <property type="component" value="Unassembled WGS sequence"/>
</dbReference>
<protein>
    <submittedName>
        <fullName evidence="2">Uncharacterized protein</fullName>
    </submittedName>
</protein>
<proteinExistence type="predicted"/>
<reference evidence="2" key="2">
    <citation type="submission" date="2020-05" db="EMBL/GenBank/DDBJ databases">
        <authorList>
            <person name="Kim H.-S."/>
            <person name="Proctor R.H."/>
            <person name="Brown D.W."/>
        </authorList>
    </citation>
    <scope>NUCLEOTIDE SEQUENCE</scope>
    <source>
        <strain evidence="2">NRRL 22465</strain>
    </source>
</reference>
<comment type="caution">
    <text evidence="2">The sequence shown here is derived from an EMBL/GenBank/DDBJ whole genome shotgun (WGS) entry which is preliminary data.</text>
</comment>
<dbReference type="OrthoDB" id="10261951at2759"/>
<evidence type="ECO:0000256" key="1">
    <source>
        <dbReference type="SAM" id="MobiDB-lite"/>
    </source>
</evidence>
<keyword evidence="3" id="KW-1185">Reference proteome</keyword>
<organism evidence="2 3">
    <name type="scientific">Fusarium zealandicum</name>
    <dbReference type="NCBI Taxonomy" id="1053134"/>
    <lineage>
        <taxon>Eukaryota</taxon>
        <taxon>Fungi</taxon>
        <taxon>Dikarya</taxon>
        <taxon>Ascomycota</taxon>
        <taxon>Pezizomycotina</taxon>
        <taxon>Sordariomycetes</taxon>
        <taxon>Hypocreomycetidae</taxon>
        <taxon>Hypocreales</taxon>
        <taxon>Nectriaceae</taxon>
        <taxon>Fusarium</taxon>
        <taxon>Fusarium staphyleae species complex</taxon>
    </lineage>
</organism>
<sequence>MAQVYNQQSRLVTTDARKDSATHALRSKRPHDAEVPCLLSLMHRHDLAATMAIPAVNATEAFRKDFGFLRYRQDQASVDPETVSVKRNAYWCYCGPLLDPTSSSEPESSLPANFYEFAAASFTGPVDSRFAPFLSFINAVLLSKGLGHYMLTVRATTPTHEFDRPRWHTDELFFSDLTKGNLPGTGLGLKSRVDSSGRKNGTNWKICTTLLGPSTLFVPLEYQGSARKKQEKARKDASTDHDCLSIRCVGCASAADSVREELASTLEPFGFEAAMPGECCVFKVGKQAGAIHSEPCMSDSQHGRIFINVVPGTEEELRSLTQKWGMEFPRQWWVGSSSSR</sequence>
<evidence type="ECO:0000313" key="3">
    <source>
        <dbReference type="Proteomes" id="UP000635477"/>
    </source>
</evidence>
<evidence type="ECO:0000313" key="2">
    <source>
        <dbReference type="EMBL" id="KAF4978542.1"/>
    </source>
</evidence>
<gene>
    <name evidence="2" type="ORF">FZEAL_5075</name>
</gene>
<feature type="compositionally biased region" description="Polar residues" evidence="1">
    <location>
        <begin position="1"/>
        <end position="12"/>
    </location>
</feature>
<accession>A0A8H4UKY5</accession>
<dbReference type="EMBL" id="JABEYC010000359">
    <property type="protein sequence ID" value="KAF4978542.1"/>
    <property type="molecule type" value="Genomic_DNA"/>
</dbReference>
<dbReference type="AlphaFoldDB" id="A0A8H4UKY5"/>
<feature type="region of interest" description="Disordered" evidence="1">
    <location>
        <begin position="1"/>
        <end position="28"/>
    </location>
</feature>
<name>A0A8H4UKY5_9HYPO</name>
<reference evidence="2" key="1">
    <citation type="journal article" date="2020" name="BMC Genomics">
        <title>Correction to: Identification and distribution of gene clusters required for synthesis of sphingolipid metabolism inhibitors in diverse species of the filamentous fungus Fusarium.</title>
        <authorList>
            <person name="Kim H.S."/>
            <person name="Lohmar J.M."/>
            <person name="Busman M."/>
            <person name="Brown D.W."/>
            <person name="Naumann T.A."/>
            <person name="Divon H.H."/>
            <person name="Lysoe E."/>
            <person name="Uhlig S."/>
            <person name="Proctor R.H."/>
        </authorList>
    </citation>
    <scope>NUCLEOTIDE SEQUENCE</scope>
    <source>
        <strain evidence="2">NRRL 22465</strain>
    </source>
</reference>